<dbReference type="RefSeq" id="WP_067521322.1">
    <property type="nucleotide sequence ID" value="NZ_JABELX010000005.1"/>
</dbReference>
<dbReference type="EMBL" id="JABELX010000005">
    <property type="protein sequence ID" value="NNH71466.1"/>
    <property type="molecule type" value="Genomic_DNA"/>
</dbReference>
<keyword evidence="1" id="KW-0812">Transmembrane</keyword>
<keyword evidence="1" id="KW-0472">Membrane</keyword>
<feature type="transmembrane region" description="Helical" evidence="1">
    <location>
        <begin position="6"/>
        <end position="25"/>
    </location>
</feature>
<proteinExistence type="predicted"/>
<reference evidence="2 3" key="1">
    <citation type="submission" date="2020-05" db="EMBL/GenBank/DDBJ databases">
        <title>MicrobeNet Type strains.</title>
        <authorList>
            <person name="Nicholson A.C."/>
        </authorList>
    </citation>
    <scope>NUCLEOTIDE SEQUENCE [LARGE SCALE GENOMIC DNA]</scope>
    <source>
        <strain evidence="2 3">JCM 3224</strain>
    </source>
</reference>
<accession>A0A849C1T9</accession>
<name>A0A849C1T9_9NOCA</name>
<feature type="transmembrane region" description="Helical" evidence="1">
    <location>
        <begin position="37"/>
        <end position="59"/>
    </location>
</feature>
<evidence type="ECO:0000313" key="2">
    <source>
        <dbReference type="EMBL" id="NNH71466.1"/>
    </source>
</evidence>
<keyword evidence="1" id="KW-1133">Transmembrane helix</keyword>
<sequence length="60" mass="6418">MNSATVAIGVWLIAVAIFAIAGQMVRTPLWRNRFRDVGKALALALVAALATVGLLLAMYF</sequence>
<gene>
    <name evidence="2" type="ORF">HLB23_16615</name>
</gene>
<evidence type="ECO:0000256" key="1">
    <source>
        <dbReference type="SAM" id="Phobius"/>
    </source>
</evidence>
<protein>
    <submittedName>
        <fullName evidence="2">Uncharacterized protein</fullName>
    </submittedName>
</protein>
<dbReference type="Proteomes" id="UP000586827">
    <property type="component" value="Unassembled WGS sequence"/>
</dbReference>
<organism evidence="2 3">
    <name type="scientific">Nocardia uniformis</name>
    <dbReference type="NCBI Taxonomy" id="53432"/>
    <lineage>
        <taxon>Bacteria</taxon>
        <taxon>Bacillati</taxon>
        <taxon>Actinomycetota</taxon>
        <taxon>Actinomycetes</taxon>
        <taxon>Mycobacteriales</taxon>
        <taxon>Nocardiaceae</taxon>
        <taxon>Nocardia</taxon>
    </lineage>
</organism>
<keyword evidence="3" id="KW-1185">Reference proteome</keyword>
<evidence type="ECO:0000313" key="3">
    <source>
        <dbReference type="Proteomes" id="UP000586827"/>
    </source>
</evidence>
<dbReference type="AlphaFoldDB" id="A0A849C1T9"/>
<comment type="caution">
    <text evidence="2">The sequence shown here is derived from an EMBL/GenBank/DDBJ whole genome shotgun (WGS) entry which is preliminary data.</text>
</comment>